<dbReference type="AlphaFoldDB" id="A0A9D4HFU3"/>
<dbReference type="EMBL" id="JAIWYP010000013">
    <property type="protein sequence ID" value="KAH3717575.1"/>
    <property type="molecule type" value="Genomic_DNA"/>
</dbReference>
<accession>A0A9D4HFU3</accession>
<keyword evidence="2" id="KW-1185">Reference proteome</keyword>
<name>A0A9D4HFU3_DREPO</name>
<sequence length="55" mass="6229">MTENVGHYRLGARERRQTLVIIGSGPENDSKCRSLPACGQRMTTNLGHFRRGDRE</sequence>
<proteinExistence type="predicted"/>
<dbReference type="Proteomes" id="UP000828390">
    <property type="component" value="Unassembled WGS sequence"/>
</dbReference>
<evidence type="ECO:0000313" key="1">
    <source>
        <dbReference type="EMBL" id="KAH3717575.1"/>
    </source>
</evidence>
<organism evidence="1 2">
    <name type="scientific">Dreissena polymorpha</name>
    <name type="common">Zebra mussel</name>
    <name type="synonym">Mytilus polymorpha</name>
    <dbReference type="NCBI Taxonomy" id="45954"/>
    <lineage>
        <taxon>Eukaryota</taxon>
        <taxon>Metazoa</taxon>
        <taxon>Spiralia</taxon>
        <taxon>Lophotrochozoa</taxon>
        <taxon>Mollusca</taxon>
        <taxon>Bivalvia</taxon>
        <taxon>Autobranchia</taxon>
        <taxon>Heteroconchia</taxon>
        <taxon>Euheterodonta</taxon>
        <taxon>Imparidentia</taxon>
        <taxon>Neoheterodontei</taxon>
        <taxon>Myida</taxon>
        <taxon>Dreissenoidea</taxon>
        <taxon>Dreissenidae</taxon>
        <taxon>Dreissena</taxon>
    </lineage>
</organism>
<protein>
    <submittedName>
        <fullName evidence="1">Uncharacterized protein</fullName>
    </submittedName>
</protein>
<evidence type="ECO:0000313" key="2">
    <source>
        <dbReference type="Proteomes" id="UP000828390"/>
    </source>
</evidence>
<gene>
    <name evidence="1" type="ORF">DPMN_060368</name>
</gene>
<reference evidence="1" key="1">
    <citation type="journal article" date="2019" name="bioRxiv">
        <title>The Genome of the Zebra Mussel, Dreissena polymorpha: A Resource for Invasive Species Research.</title>
        <authorList>
            <person name="McCartney M.A."/>
            <person name="Auch B."/>
            <person name="Kono T."/>
            <person name="Mallez S."/>
            <person name="Zhang Y."/>
            <person name="Obille A."/>
            <person name="Becker A."/>
            <person name="Abrahante J.E."/>
            <person name="Garbe J."/>
            <person name="Badalamenti J.P."/>
            <person name="Herman A."/>
            <person name="Mangelson H."/>
            <person name="Liachko I."/>
            <person name="Sullivan S."/>
            <person name="Sone E.D."/>
            <person name="Koren S."/>
            <person name="Silverstein K.A.T."/>
            <person name="Beckman K.B."/>
            <person name="Gohl D.M."/>
        </authorList>
    </citation>
    <scope>NUCLEOTIDE SEQUENCE</scope>
    <source>
        <strain evidence="1">Duluth1</strain>
        <tissue evidence="1">Whole animal</tissue>
    </source>
</reference>
<reference evidence="1" key="2">
    <citation type="submission" date="2020-11" db="EMBL/GenBank/DDBJ databases">
        <authorList>
            <person name="McCartney M.A."/>
            <person name="Auch B."/>
            <person name="Kono T."/>
            <person name="Mallez S."/>
            <person name="Becker A."/>
            <person name="Gohl D.M."/>
            <person name="Silverstein K.A.T."/>
            <person name="Koren S."/>
            <person name="Bechman K.B."/>
            <person name="Herman A."/>
            <person name="Abrahante J.E."/>
            <person name="Garbe J."/>
        </authorList>
    </citation>
    <scope>NUCLEOTIDE SEQUENCE</scope>
    <source>
        <strain evidence="1">Duluth1</strain>
        <tissue evidence="1">Whole animal</tissue>
    </source>
</reference>
<comment type="caution">
    <text evidence="1">The sequence shown here is derived from an EMBL/GenBank/DDBJ whole genome shotgun (WGS) entry which is preliminary data.</text>
</comment>